<keyword evidence="3" id="KW-1185">Reference proteome</keyword>
<dbReference type="Proteomes" id="UP000007306">
    <property type="component" value="Chromosome 11"/>
</dbReference>
<reference evidence="2" key="1">
    <citation type="submission" date="2015-06" db="UniProtKB">
        <authorList>
            <consortium name="EnsemblPlants"/>
        </authorList>
    </citation>
    <scope>IDENTIFICATION</scope>
</reference>
<feature type="region of interest" description="Disordered" evidence="1">
    <location>
        <begin position="40"/>
        <end position="61"/>
    </location>
</feature>
<name>I1R008_ORYGL</name>
<sequence>GGGERRGTAPQSASWPMRLRHRERIHRHSCRLRMTTWTAPTRRLPTPSPSSSCRTRSLPRVEGTTGRESQCLCHCRHRDQVPPRRQGPRRGPASVGHLRQELAHMCDEYDRLRATRPSTSFQVFISTIVAIIGVQQRDRPHPPIVVPPVMWRTWSELELAGLLLTTKFGKS</sequence>
<evidence type="ECO:0000313" key="3">
    <source>
        <dbReference type="Proteomes" id="UP000007306"/>
    </source>
</evidence>
<organism evidence="2 3">
    <name type="scientific">Oryza glaberrima</name>
    <name type="common">African rice</name>
    <dbReference type="NCBI Taxonomy" id="4538"/>
    <lineage>
        <taxon>Eukaryota</taxon>
        <taxon>Viridiplantae</taxon>
        <taxon>Streptophyta</taxon>
        <taxon>Embryophyta</taxon>
        <taxon>Tracheophyta</taxon>
        <taxon>Spermatophyta</taxon>
        <taxon>Magnoliopsida</taxon>
        <taxon>Liliopsida</taxon>
        <taxon>Poales</taxon>
        <taxon>Poaceae</taxon>
        <taxon>BOP clade</taxon>
        <taxon>Oryzoideae</taxon>
        <taxon>Oryzeae</taxon>
        <taxon>Oryzinae</taxon>
        <taxon>Oryza</taxon>
    </lineage>
</organism>
<dbReference type="HOGENOM" id="CLU_1858419_0_0_1"/>
<proteinExistence type="predicted"/>
<evidence type="ECO:0000256" key="1">
    <source>
        <dbReference type="SAM" id="MobiDB-lite"/>
    </source>
</evidence>
<reference evidence="2 3" key="2">
    <citation type="submission" date="2018-04" db="EMBL/GenBank/DDBJ databases">
        <title>OglaRS2 (Oryza glaberrima Reference Sequence Version 2).</title>
        <authorList>
            <person name="Zhang J."/>
            <person name="Kudrna D."/>
            <person name="Lee S."/>
            <person name="Talag J."/>
            <person name="Rajasekar S."/>
            <person name="Wing R.A."/>
        </authorList>
    </citation>
    <scope>NUCLEOTIDE SEQUENCE [LARGE SCALE GENOMIC DNA]</scope>
    <source>
        <strain evidence="2 3">cv. IRGC 96717</strain>
    </source>
</reference>
<dbReference type="Gramene" id="ORGLA11G0110000.1">
    <property type="protein sequence ID" value="ORGLA11G0110000.1"/>
    <property type="gene ID" value="ORGLA11G0110000"/>
</dbReference>
<feature type="compositionally biased region" description="Low complexity" evidence="1">
    <location>
        <begin position="40"/>
        <end position="60"/>
    </location>
</feature>
<evidence type="ECO:0000313" key="2">
    <source>
        <dbReference type="EnsemblPlants" id="ORGLA11G0110000.1"/>
    </source>
</evidence>
<accession>I1R008</accession>
<dbReference type="EnsemblPlants" id="ORGLA11G0110000.1">
    <property type="protein sequence ID" value="ORGLA11G0110000.1"/>
    <property type="gene ID" value="ORGLA11G0110000"/>
</dbReference>
<feature type="region of interest" description="Disordered" evidence="1">
    <location>
        <begin position="1"/>
        <end position="20"/>
    </location>
</feature>
<dbReference type="AlphaFoldDB" id="I1R008"/>
<protein>
    <submittedName>
        <fullName evidence="2">Uncharacterized protein</fullName>
    </submittedName>
</protein>